<evidence type="ECO:0000313" key="6">
    <source>
        <dbReference type="Proteomes" id="UP000005096"/>
    </source>
</evidence>
<dbReference type="OrthoDB" id="4004at2"/>
<gene>
    <name evidence="5" type="ORF">Apau_1505</name>
</gene>
<comment type="similarity">
    <text evidence="1">Belongs to the V-ATPase E subunit family.</text>
</comment>
<name>E3D118_9BACT</name>
<keyword evidence="4" id="KW-0175">Coiled coil</keyword>
<dbReference type="STRING" id="584708.Apau_1505"/>
<dbReference type="AlphaFoldDB" id="E3D118"/>
<evidence type="ECO:0000256" key="1">
    <source>
        <dbReference type="ARBA" id="ARBA00005901"/>
    </source>
</evidence>
<dbReference type="Pfam" id="PF01991">
    <property type="entry name" value="vATP-synt_E"/>
    <property type="match status" value="1"/>
</dbReference>
<evidence type="ECO:0000256" key="2">
    <source>
        <dbReference type="ARBA" id="ARBA00022448"/>
    </source>
</evidence>
<dbReference type="eggNOG" id="COG1390">
    <property type="taxonomic scope" value="Bacteria"/>
</dbReference>
<organism evidence="5 6">
    <name type="scientific">Aminomonas paucivorans DSM 12260</name>
    <dbReference type="NCBI Taxonomy" id="584708"/>
    <lineage>
        <taxon>Bacteria</taxon>
        <taxon>Thermotogati</taxon>
        <taxon>Synergistota</taxon>
        <taxon>Synergistia</taxon>
        <taxon>Synergistales</taxon>
        <taxon>Synergistaceae</taxon>
        <taxon>Aminomonas</taxon>
    </lineage>
</organism>
<evidence type="ECO:0000313" key="5">
    <source>
        <dbReference type="EMBL" id="EFQ23924.1"/>
    </source>
</evidence>
<dbReference type="EMBL" id="CM001022">
    <property type="protein sequence ID" value="EFQ23924.1"/>
    <property type="molecule type" value="Genomic_DNA"/>
</dbReference>
<dbReference type="InterPro" id="IPR002842">
    <property type="entry name" value="ATPase_V1_Esu"/>
</dbReference>
<proteinExistence type="inferred from homology"/>
<reference evidence="5 6" key="1">
    <citation type="journal article" date="2010" name="Stand. Genomic Sci.">
        <title>Non-contiguous finished genome sequence of Aminomonas paucivorans type strain (GLU-3).</title>
        <authorList>
            <person name="Pitluck S."/>
            <person name="Yasawong M."/>
            <person name="Held B."/>
            <person name="Lapidus A."/>
            <person name="Nolan M."/>
            <person name="Copeland A."/>
            <person name="Lucas S."/>
            <person name="Del Rio T.G."/>
            <person name="Tice H."/>
            <person name="Cheng J.F."/>
            <person name="Chertkov O."/>
            <person name="Goodwin L."/>
            <person name="Tapia R."/>
            <person name="Han C."/>
            <person name="Liolios K."/>
            <person name="Ivanova N."/>
            <person name="Mavromatis K."/>
            <person name="Ovchinnikova G."/>
            <person name="Pati A."/>
            <person name="Chen A."/>
            <person name="Palaniappan K."/>
            <person name="Land M."/>
            <person name="Hauser L."/>
            <person name="Chang Y.J."/>
            <person name="Jeffries C.D."/>
            <person name="Pukall R."/>
            <person name="Spring S."/>
            <person name="Rohde M."/>
            <person name="Sikorski J."/>
            <person name="Goker M."/>
            <person name="Woyke T."/>
            <person name="Bristow J."/>
            <person name="Eisen J.A."/>
            <person name="Markowitz V."/>
            <person name="Hugenholtz P."/>
            <person name="Kyrpides N.C."/>
            <person name="Klenk H.P."/>
        </authorList>
    </citation>
    <scope>NUCLEOTIDE SEQUENCE [LARGE SCALE GENOMIC DNA]</scope>
    <source>
        <strain evidence="5 6">DSM 12260</strain>
    </source>
</reference>
<protein>
    <submittedName>
        <fullName evidence="5">H+transporting two-sector ATPase E subunit</fullName>
    </submittedName>
</protein>
<dbReference type="Gene3D" id="1.20.5.620">
    <property type="entry name" value="F1F0 ATP synthase subunit B, membrane domain"/>
    <property type="match status" value="1"/>
</dbReference>
<dbReference type="GO" id="GO:0046961">
    <property type="term" value="F:proton-transporting ATPase activity, rotational mechanism"/>
    <property type="evidence" value="ECO:0007669"/>
    <property type="project" value="InterPro"/>
</dbReference>
<dbReference type="SUPFAM" id="SSF160527">
    <property type="entry name" value="V-type ATPase subunit E-like"/>
    <property type="match status" value="1"/>
</dbReference>
<evidence type="ECO:0000256" key="4">
    <source>
        <dbReference type="SAM" id="Coils"/>
    </source>
</evidence>
<accession>E3D118</accession>
<evidence type="ECO:0000256" key="3">
    <source>
        <dbReference type="ARBA" id="ARBA00023065"/>
    </source>
</evidence>
<keyword evidence="6" id="KW-1185">Reference proteome</keyword>
<sequence>MALADITAKIEADAKQQAEEHRAKAQEQIRSLKTATEREIRELEASFDDRFQKERPEILRRRETVAKLDVRREKLNARRAAIARCFDEALRSLLSQDRDTIARLTEVLLLEAAETGDETVHVGPQEKVLDEAWLQDFNARHGKRHSLCPERDVRIRGGFLLARDRVQTNCTWEMLLRTFQEDREADVVKQLFAND</sequence>
<keyword evidence="3" id="KW-0406">Ion transport</keyword>
<dbReference type="Proteomes" id="UP000005096">
    <property type="component" value="Chromosome"/>
</dbReference>
<keyword evidence="2" id="KW-0813">Transport</keyword>
<dbReference type="PaxDb" id="584708-Apau_1505"/>
<dbReference type="HOGENOM" id="CLU_105846_0_0_0"/>
<dbReference type="RefSeq" id="WP_006301129.1">
    <property type="nucleotide sequence ID" value="NZ_CM001022.1"/>
</dbReference>
<dbReference type="GO" id="GO:0033178">
    <property type="term" value="C:proton-transporting two-sector ATPase complex, catalytic domain"/>
    <property type="evidence" value="ECO:0007669"/>
    <property type="project" value="InterPro"/>
</dbReference>
<feature type="coiled-coil region" evidence="4">
    <location>
        <begin position="8"/>
        <end position="46"/>
    </location>
</feature>